<evidence type="ECO:0000256" key="2">
    <source>
        <dbReference type="SAM" id="MobiDB-lite"/>
    </source>
</evidence>
<dbReference type="GO" id="GO:0008270">
    <property type="term" value="F:zinc ion binding"/>
    <property type="evidence" value="ECO:0007669"/>
    <property type="project" value="UniProtKB-KW"/>
</dbReference>
<dbReference type="Gene3D" id="4.10.60.10">
    <property type="entry name" value="Zinc finger, CCHC-type"/>
    <property type="match status" value="1"/>
</dbReference>
<feature type="domain" description="CCHC-type" evidence="3">
    <location>
        <begin position="360"/>
        <end position="374"/>
    </location>
</feature>
<evidence type="ECO:0000313" key="4">
    <source>
        <dbReference type="EMBL" id="KAH9515821.1"/>
    </source>
</evidence>
<dbReference type="SMART" id="SM00343">
    <property type="entry name" value="ZnF_C2HC"/>
    <property type="match status" value="2"/>
</dbReference>
<name>A0A922I0G9_DERFA</name>
<dbReference type="AlphaFoldDB" id="A0A922I0G9"/>
<keyword evidence="5" id="KW-1185">Reference proteome</keyword>
<evidence type="ECO:0000313" key="5">
    <source>
        <dbReference type="Proteomes" id="UP000790347"/>
    </source>
</evidence>
<reference evidence="4" key="1">
    <citation type="submission" date="2013-05" db="EMBL/GenBank/DDBJ databases">
        <authorList>
            <person name="Yim A.K.Y."/>
            <person name="Chan T.F."/>
            <person name="Ji K.M."/>
            <person name="Liu X.Y."/>
            <person name="Zhou J.W."/>
            <person name="Li R.Q."/>
            <person name="Yang K.Y."/>
            <person name="Li J."/>
            <person name="Li M."/>
            <person name="Law P.T.W."/>
            <person name="Wu Y.L."/>
            <person name="Cai Z.L."/>
            <person name="Qin H."/>
            <person name="Bao Y."/>
            <person name="Leung R.K.K."/>
            <person name="Ng P.K.S."/>
            <person name="Zou J."/>
            <person name="Zhong X.J."/>
            <person name="Ran P.X."/>
            <person name="Zhong N.S."/>
            <person name="Liu Z.G."/>
            <person name="Tsui S.K.W."/>
        </authorList>
    </citation>
    <scope>NUCLEOTIDE SEQUENCE</scope>
    <source>
        <strain evidence="4">Derf</strain>
        <tissue evidence="4">Whole organism</tissue>
    </source>
</reference>
<keyword evidence="1" id="KW-0479">Metal-binding</keyword>
<reference evidence="4" key="2">
    <citation type="journal article" date="2022" name="Res Sq">
        <title>Comparative Genomics Reveals Insights into the Divergent Evolution of Astigmatic Mites and Household Pest Adaptations.</title>
        <authorList>
            <person name="Xiong Q."/>
            <person name="Wan A.T.-Y."/>
            <person name="Liu X.-Y."/>
            <person name="Fung C.S.-H."/>
            <person name="Xiao X."/>
            <person name="Malainual N."/>
            <person name="Hou J."/>
            <person name="Wang L."/>
            <person name="Wang M."/>
            <person name="Yang K."/>
            <person name="Cui Y."/>
            <person name="Leung E."/>
            <person name="Nong W."/>
            <person name="Shin S.-K."/>
            <person name="Au S."/>
            <person name="Jeong K.Y."/>
            <person name="Chew F.T."/>
            <person name="Hui J."/>
            <person name="Leung T.F."/>
            <person name="Tungtrongchitr A."/>
            <person name="Zhong N."/>
            <person name="Liu Z."/>
            <person name="Tsui S."/>
        </authorList>
    </citation>
    <scope>NUCLEOTIDE SEQUENCE</scope>
    <source>
        <strain evidence="4">Derf</strain>
        <tissue evidence="4">Whole organism</tissue>
    </source>
</reference>
<sequence>MDKLSDRAFKTKIAKTFKSKKFDRKLVSELNEEFENRTAGLDENEYELWIKYDDILKAMINNINLNEQLDNDGDDDVDRNESDADDDDGSDRSSQLDDDDRGLSSESDADTEPEIETELKRIRRKLKKFSMKKKTKRESRSKSDMDNDVPIYKIVNLIKPFKDNVAEWPAFKRRVETLIIGRKDASEDLKRVLISGILKGRASSIWDRCEAKQMNLKKSWKILSKEIEDPDLINLYIQSMILKMTNVKDKYDTDGLEKIESQIEECANAVASLGPRYIDNTSEIVWKIANKFWREESEKIITECRSLDSLLKRARKAYRNAVALAQHNAEHKLPAKSVKNVDPKPRVSSIRTVVANPVKKCFLCDKPGHMATACNSELSSLDKKKIVHDKNLCRICLWPGHKSTDCRRKDVIKCATCKGNHPLSLHEFANAVASLGPRYIDNTSEIVWKIANKFWKKESEKIIAECRSLDDLVERVQKAHRHRILNCKSLAHNVLFVSPHIC</sequence>
<dbReference type="InterPro" id="IPR005312">
    <property type="entry name" value="DUF1759"/>
</dbReference>
<dbReference type="PROSITE" id="PS50158">
    <property type="entry name" value="ZF_CCHC"/>
    <property type="match status" value="1"/>
</dbReference>
<proteinExistence type="predicted"/>
<keyword evidence="1" id="KW-0863">Zinc-finger</keyword>
<dbReference type="GO" id="GO:0003676">
    <property type="term" value="F:nucleic acid binding"/>
    <property type="evidence" value="ECO:0007669"/>
    <property type="project" value="InterPro"/>
</dbReference>
<feature type="compositionally biased region" description="Acidic residues" evidence="2">
    <location>
        <begin position="69"/>
        <end position="89"/>
    </location>
</feature>
<dbReference type="InterPro" id="IPR001878">
    <property type="entry name" value="Znf_CCHC"/>
</dbReference>
<keyword evidence="1" id="KW-0862">Zinc</keyword>
<feature type="compositionally biased region" description="Acidic residues" evidence="2">
    <location>
        <begin position="107"/>
        <end position="116"/>
    </location>
</feature>
<evidence type="ECO:0000259" key="3">
    <source>
        <dbReference type="PROSITE" id="PS50158"/>
    </source>
</evidence>
<accession>A0A922I0G9</accession>
<organism evidence="4 5">
    <name type="scientific">Dermatophagoides farinae</name>
    <name type="common">American house dust mite</name>
    <dbReference type="NCBI Taxonomy" id="6954"/>
    <lineage>
        <taxon>Eukaryota</taxon>
        <taxon>Metazoa</taxon>
        <taxon>Ecdysozoa</taxon>
        <taxon>Arthropoda</taxon>
        <taxon>Chelicerata</taxon>
        <taxon>Arachnida</taxon>
        <taxon>Acari</taxon>
        <taxon>Acariformes</taxon>
        <taxon>Sarcoptiformes</taxon>
        <taxon>Astigmata</taxon>
        <taxon>Psoroptidia</taxon>
        <taxon>Analgoidea</taxon>
        <taxon>Pyroglyphidae</taxon>
        <taxon>Dermatophagoidinae</taxon>
        <taxon>Dermatophagoides</taxon>
    </lineage>
</organism>
<comment type="caution">
    <text evidence="4">The sequence shown here is derived from an EMBL/GenBank/DDBJ whole genome shotgun (WGS) entry which is preliminary data.</text>
</comment>
<feature type="region of interest" description="Disordered" evidence="2">
    <location>
        <begin position="67"/>
        <end position="117"/>
    </location>
</feature>
<dbReference type="Pfam" id="PF03564">
    <property type="entry name" value="DUF1759"/>
    <property type="match status" value="1"/>
</dbReference>
<protein>
    <recommendedName>
        <fullName evidence="3">CCHC-type domain-containing protein</fullName>
    </recommendedName>
</protein>
<gene>
    <name evidence="4" type="ORF">DERF_006596</name>
</gene>
<dbReference type="Proteomes" id="UP000790347">
    <property type="component" value="Unassembled WGS sequence"/>
</dbReference>
<dbReference type="EMBL" id="ASGP02000003">
    <property type="protein sequence ID" value="KAH9515821.1"/>
    <property type="molecule type" value="Genomic_DNA"/>
</dbReference>
<dbReference type="PANTHER" id="PTHR47331">
    <property type="entry name" value="PHD-TYPE DOMAIN-CONTAINING PROTEIN"/>
    <property type="match status" value="1"/>
</dbReference>
<evidence type="ECO:0000256" key="1">
    <source>
        <dbReference type="PROSITE-ProRule" id="PRU00047"/>
    </source>
</evidence>